<feature type="non-terminal residue" evidence="8">
    <location>
        <position position="1"/>
    </location>
</feature>
<organism evidence="8 9">
    <name type="scientific">Marivibrio halodurans</name>
    <dbReference type="NCBI Taxonomy" id="2039722"/>
    <lineage>
        <taxon>Bacteria</taxon>
        <taxon>Pseudomonadati</taxon>
        <taxon>Pseudomonadota</taxon>
        <taxon>Alphaproteobacteria</taxon>
        <taxon>Rhodospirillales</taxon>
        <taxon>Rhodospirillaceae</taxon>
        <taxon>Marivibrio</taxon>
    </lineage>
</organism>
<dbReference type="NCBIfam" id="TIGR01965">
    <property type="entry name" value="VCBS_repeat"/>
    <property type="match status" value="2"/>
</dbReference>
<feature type="region of interest" description="Disordered" evidence="6">
    <location>
        <begin position="151"/>
        <end position="191"/>
    </location>
</feature>
<accession>A0A8J7SJ99</accession>
<evidence type="ECO:0000256" key="3">
    <source>
        <dbReference type="ARBA" id="ARBA00022737"/>
    </source>
</evidence>
<comment type="subcellular location">
    <subcellularLocation>
        <location evidence="1">Membrane</location>
    </subcellularLocation>
</comment>
<evidence type="ECO:0000256" key="6">
    <source>
        <dbReference type="SAM" id="MobiDB-lite"/>
    </source>
</evidence>
<feature type="compositionally biased region" description="Low complexity" evidence="6">
    <location>
        <begin position="1064"/>
        <end position="1074"/>
    </location>
</feature>
<dbReference type="SUPFAM" id="SSF49899">
    <property type="entry name" value="Concanavalin A-like lectins/glucanases"/>
    <property type="match status" value="1"/>
</dbReference>
<dbReference type="InterPro" id="IPR011049">
    <property type="entry name" value="Serralysin-like_metalloprot_C"/>
</dbReference>
<dbReference type="InterPro" id="IPR003995">
    <property type="entry name" value="RTX_toxin_determinant-A"/>
</dbReference>
<dbReference type="GO" id="GO:0016020">
    <property type="term" value="C:membrane"/>
    <property type="evidence" value="ECO:0007669"/>
    <property type="project" value="UniProtKB-SubCell"/>
</dbReference>
<dbReference type="SUPFAM" id="SSF49785">
    <property type="entry name" value="Galactose-binding domain-like"/>
    <property type="match status" value="1"/>
</dbReference>
<dbReference type="InterPro" id="IPR010221">
    <property type="entry name" value="VCBS_dom"/>
</dbReference>
<dbReference type="PROSITE" id="PS00018">
    <property type="entry name" value="EF_HAND_1"/>
    <property type="match status" value="1"/>
</dbReference>
<feature type="compositionally biased region" description="Low complexity" evidence="6">
    <location>
        <begin position="1113"/>
        <end position="1122"/>
    </location>
</feature>
<keyword evidence="4" id="KW-0843">Virulence</keyword>
<name>A0A8J7SJ99_9PROT</name>
<dbReference type="InterPro" id="IPR001343">
    <property type="entry name" value="Hemolysn_Ca-bd"/>
</dbReference>
<dbReference type="InterPro" id="IPR018511">
    <property type="entry name" value="Hemolysin-typ_Ca-bd_CS"/>
</dbReference>
<dbReference type="InterPro" id="IPR037524">
    <property type="entry name" value="PA14/GLEYA"/>
</dbReference>
<evidence type="ECO:0000256" key="2">
    <source>
        <dbReference type="ARBA" id="ARBA00022656"/>
    </source>
</evidence>
<keyword evidence="2" id="KW-0800">Toxin</keyword>
<feature type="region of interest" description="Disordered" evidence="6">
    <location>
        <begin position="711"/>
        <end position="746"/>
    </location>
</feature>
<keyword evidence="9" id="KW-1185">Reference proteome</keyword>
<dbReference type="SUPFAM" id="SSF51120">
    <property type="entry name" value="beta-Roll"/>
    <property type="match status" value="1"/>
</dbReference>
<comment type="caution">
    <text evidence="8">The sequence shown here is derived from an EMBL/GenBank/DDBJ whole genome shotgun (WGS) entry which is preliminary data.</text>
</comment>
<evidence type="ECO:0000256" key="1">
    <source>
        <dbReference type="ARBA" id="ARBA00004370"/>
    </source>
</evidence>
<dbReference type="PRINTS" id="PR01488">
    <property type="entry name" value="RTXTOXINA"/>
</dbReference>
<dbReference type="Gene3D" id="2.60.120.200">
    <property type="match status" value="1"/>
</dbReference>
<dbReference type="InterPro" id="IPR011658">
    <property type="entry name" value="PA14_dom"/>
</dbReference>
<dbReference type="InterPro" id="IPR013320">
    <property type="entry name" value="ConA-like_dom_sf"/>
</dbReference>
<dbReference type="InterPro" id="IPR006946">
    <property type="entry name" value="DGR2-like_dom"/>
</dbReference>
<proteinExistence type="predicted"/>
<dbReference type="GO" id="GO:0090729">
    <property type="term" value="F:toxin activity"/>
    <property type="evidence" value="ECO:0007669"/>
    <property type="project" value="UniProtKB-KW"/>
</dbReference>
<dbReference type="Pfam" id="PF04862">
    <property type="entry name" value="DUF642"/>
    <property type="match status" value="1"/>
</dbReference>
<dbReference type="SUPFAM" id="SSF56988">
    <property type="entry name" value="Anthrax protective antigen"/>
    <property type="match status" value="1"/>
</dbReference>
<dbReference type="PRINTS" id="PR00313">
    <property type="entry name" value="CABNDNGRPT"/>
</dbReference>
<gene>
    <name evidence="8" type="ORF">KAJ83_11250</name>
</gene>
<feature type="compositionally biased region" description="Gly residues" evidence="6">
    <location>
        <begin position="735"/>
        <end position="745"/>
    </location>
</feature>
<dbReference type="Pfam" id="PF13448">
    <property type="entry name" value="DUF4114"/>
    <property type="match status" value="1"/>
</dbReference>
<feature type="compositionally biased region" description="Gly residues" evidence="6">
    <location>
        <begin position="1123"/>
        <end position="1134"/>
    </location>
</feature>
<dbReference type="Pfam" id="PF00353">
    <property type="entry name" value="HemolysinCabind"/>
    <property type="match status" value="4"/>
</dbReference>
<dbReference type="RefSeq" id="WP_210682162.1">
    <property type="nucleotide sequence ID" value="NZ_JAGMWN010000004.1"/>
</dbReference>
<dbReference type="Gene3D" id="2.60.120.260">
    <property type="entry name" value="Galactose-binding domain-like"/>
    <property type="match status" value="1"/>
</dbReference>
<evidence type="ECO:0000313" key="8">
    <source>
        <dbReference type="EMBL" id="MBP5857588.1"/>
    </source>
</evidence>
<keyword evidence="5" id="KW-0472">Membrane</keyword>
<dbReference type="Pfam" id="PF17963">
    <property type="entry name" value="Big_9"/>
    <property type="match status" value="3"/>
</dbReference>
<dbReference type="EMBL" id="JAGMWN010000004">
    <property type="protein sequence ID" value="MBP5857588.1"/>
    <property type="molecule type" value="Genomic_DNA"/>
</dbReference>
<protein>
    <submittedName>
        <fullName evidence="8">Cadherin-like domain-containing protein</fullName>
    </submittedName>
</protein>
<dbReference type="Proteomes" id="UP000672602">
    <property type="component" value="Unassembled WGS sequence"/>
</dbReference>
<dbReference type="Pfam" id="PF07691">
    <property type="entry name" value="PA14"/>
    <property type="match status" value="1"/>
</dbReference>
<dbReference type="Pfam" id="PF13385">
    <property type="entry name" value="Laminin_G_3"/>
    <property type="match status" value="1"/>
</dbReference>
<feature type="domain" description="PA14" evidence="7">
    <location>
        <begin position="522"/>
        <end position="683"/>
    </location>
</feature>
<evidence type="ECO:0000259" key="7">
    <source>
        <dbReference type="PROSITE" id="PS51820"/>
    </source>
</evidence>
<feature type="region of interest" description="Disordered" evidence="6">
    <location>
        <begin position="1110"/>
        <end position="1134"/>
    </location>
</feature>
<dbReference type="PROSITE" id="PS51820">
    <property type="entry name" value="PA14"/>
    <property type="match status" value="1"/>
</dbReference>
<dbReference type="GO" id="GO:0005509">
    <property type="term" value="F:calcium ion binding"/>
    <property type="evidence" value="ECO:0007669"/>
    <property type="project" value="InterPro"/>
</dbReference>
<evidence type="ECO:0000256" key="4">
    <source>
        <dbReference type="ARBA" id="ARBA00023026"/>
    </source>
</evidence>
<keyword evidence="3" id="KW-0677">Repeat</keyword>
<dbReference type="InterPro" id="IPR018247">
    <property type="entry name" value="EF_Hand_1_Ca_BS"/>
</dbReference>
<sequence length="2126" mass="220107">ASEDHSGSNGLPDGFSYTIADADGTESTASQGITVTDGVPVAVDDTTVTVEEGGAAITGDVMANDVEGPDGATLTSFGYTDANGQAQTANAGSTVTTANGSLTVNGDGTWSFTPNASVDNTNGAVVDGFSYTITDGDGDTSTAEQAIEITDGGDPVAHDDGPGAGDGGASVAEGSNSTTGNVLTNDEGGADGGLTVTGFTYTDENGDEQSASAGDTVNTQYGELTVNGDGTWSYTSDASEDHSGGDLPDNFTYTVSDADGSTDSATQYITITDGVPSAVNDDLGSVTEGDGTLTGNLMANDSEGPDGATVTSFTYTDANGQAQTASAGSTVTTQYGSLSVNANGSYSFTVDAAVDHSGGDMVSESFTYTLTDADGDESTASATIDIADSDDPTADAIAVDGTGVEDQWFDVSVDATLTAGDGAANATITLSGVPSGAQLSAGVDQGNGVWSLSQGDLDGLQMRAPEDFSGEIDLTLSVTAEDADGDSATDSESFTVFVTPVVDQIDLTTQDATATYNVPTIPQGDGLVGAIYDFNHGIGSLAQADAVMDQDQPSVSFTSTTIDYNGGSTIRQFLGDDGASATGNADAHADQFVVNLKGYVYLEAGTHDFTSYTDDGFRLRVNGEDVVTHDMNSAATTETGSLTVSQAGFYEIDVTYWEDGGDQTLKLSMDGETMDSDMLFTEAPAGFPVFGPGISETGTDGNDVIDGTSGDDTLIGGAGDDTIDGSDGDDHIEGDGGSGDGGGDGTVQVAEPSTVFHSSFEQLPGDVQQSNPSYFANAIDGWTTTSDRVEIWTNQMVRDLGNQPDGKTSAADGNKFIELNDDSQDNFADANGVYRDVQTEAGRIYELTFSYSGRPGYDETINQFEVSVDGDVLGEYSHDMSQENNHDWQTVTVRFTGNGETMRLMFEETSDNDQDGGRGVSIDDITLVDTGLEYDDGASGSHDDFLVGGAGDDVIDGQQGDDVIYGDRAQPGQLAAGTFTAAVMISVADNDVDGSEVLSVTIGDVPDGAVLTNSAGDSFSGADSFTLTPDQLDGLQIEVPGGTGTFDLSVDVTSIDTDPDRGTTDTGTTSGSLTIEIPDDVGGGDEGSYDDTLTGGSGADTIFGQQGDDILYGDDPNAPADGGDTGGGTGGGTGAEAVFHFKMEDTHWGSNETVTDAVNGFTGIAKYNTGEASGREGEAAQFDGNCDVIEVPHNAAMEVEQGTFSLDFMAWNNGTLASKDSYGYDDGGHFNMEVNNSRQVEVRIQTEDESFTLHGGSINYENWYNATVTWDGDTVTLYVNGQAVDSVESDWNPSNNQNPWTFGASQSYSGDDQANNLNSYLQGRIDNPALFDGALSPSQVAELYQEGASEFIDTMPAGGSGSTGGEEVTLLEHDFDDGTGGFTYSDNTFRGTSQGYYAEGDVKSDKIEVTLGGQNNGTVNNMSGGFSKTFTVDEATSDGQVTFQYRIDMSHEFEHDEYSEVLISIDGQLYGLNGNDYVARLSDGGDTGWQTVTIDIDGLPAGDHTITLGGFLNKKTSSDEKVDIEFKSVSVTGTTVVTETGQDGGQEGGEAIALDIDGINIDPSSVAANWQQSGVSLSAHRVDGSGQYTDAEFSTKNITFSLDGDNTDNGALHGNYAYSGISVGGGLDSGEIDTGDGDDDNGGEVLRLDFQTPMQQVTVKLSALFDGETQQSDDQSPFDHGYLEQARWTAFGADGEELSGVIDGTVNGLAEHTIQADFDITRVELSAVDDGAGNSGNNSDFLLQGVSGVTAGAATFGAGANDDYLHGGTGNDQVLGMEGNDDVRGGADDDIVAGGTGSDWIMGGSDHGSADFSESLTVTFDGTNASYSNAVGYYVMDDQGRPESGEIIWSNIHQTAQGTTHEIVLDGFSADEVGFFIIPDGANQNGNLSNGLSVTFDQNQDGDFVAVTDGGVTLNGQDAPAYFSGSADLNPDGEVHIQINEDGSIGFEDLIEQKSDQDFDDAVFDVAGPHMTVTDFQAGDQLWGGEQGGTGDGEHDVFFYAKGDGVDTINDFEMGTDQLFISGYDADDLSIVQDGDDTVIRLGESGDAIKLVGVDAEAFGDASNMASYDADKNTDGVLDAEELVDMQQDVMDDGGSAPKPDDAGIVFVAPVEPGLTDTGGGEEPSV</sequence>
<evidence type="ECO:0000313" key="9">
    <source>
        <dbReference type="Proteomes" id="UP000672602"/>
    </source>
</evidence>
<dbReference type="PROSITE" id="PS00330">
    <property type="entry name" value="HEMOLYSIN_CALCIUM"/>
    <property type="match status" value="1"/>
</dbReference>
<feature type="region of interest" description="Disordered" evidence="6">
    <location>
        <begin position="1054"/>
        <end position="1084"/>
    </location>
</feature>
<feature type="compositionally biased region" description="Polar residues" evidence="6">
    <location>
        <begin position="173"/>
        <end position="184"/>
    </location>
</feature>
<reference evidence="8" key="1">
    <citation type="submission" date="2021-04" db="EMBL/GenBank/DDBJ databases">
        <authorList>
            <person name="Zhang D.-C."/>
        </authorList>
    </citation>
    <scope>NUCLEOTIDE SEQUENCE</scope>
    <source>
        <strain evidence="8">CGMCC 1.15697</strain>
    </source>
</reference>
<dbReference type="InterPro" id="IPR008979">
    <property type="entry name" value="Galactose-bd-like_sf"/>
</dbReference>
<dbReference type="InterPro" id="IPR025193">
    <property type="entry name" value="DUF4114"/>
</dbReference>
<evidence type="ECO:0000256" key="5">
    <source>
        <dbReference type="ARBA" id="ARBA00023136"/>
    </source>
</evidence>
<dbReference type="GO" id="GO:0005576">
    <property type="term" value="C:extracellular region"/>
    <property type="evidence" value="ECO:0007669"/>
    <property type="project" value="InterPro"/>
</dbReference>